<dbReference type="EMBL" id="FOAD01000002">
    <property type="protein sequence ID" value="SEK91036.1"/>
    <property type="molecule type" value="Genomic_DNA"/>
</dbReference>
<proteinExistence type="predicted"/>
<feature type="region of interest" description="Disordered" evidence="1">
    <location>
        <begin position="91"/>
        <end position="117"/>
    </location>
</feature>
<evidence type="ECO:0000313" key="3">
    <source>
        <dbReference type="Proteomes" id="UP000183894"/>
    </source>
</evidence>
<evidence type="ECO:0000256" key="1">
    <source>
        <dbReference type="SAM" id="MobiDB-lite"/>
    </source>
</evidence>
<accession>A0A1H7KX20</accession>
<dbReference type="AlphaFoldDB" id="A0A1H7KX20"/>
<reference evidence="2 3" key="1">
    <citation type="submission" date="2016-10" db="EMBL/GenBank/DDBJ databases">
        <authorList>
            <person name="de Groot N.N."/>
        </authorList>
    </citation>
    <scope>NUCLEOTIDE SEQUENCE [LARGE SCALE GENOMIC DNA]</scope>
    <source>
        <strain evidence="2 3">CDM_5</strain>
    </source>
</reference>
<gene>
    <name evidence="2" type="ORF">SAMN04488691_102135</name>
</gene>
<organism evidence="2 3">
    <name type="scientific">Haloferax larsenii</name>
    <dbReference type="NCBI Taxonomy" id="302484"/>
    <lineage>
        <taxon>Archaea</taxon>
        <taxon>Methanobacteriati</taxon>
        <taxon>Methanobacteriota</taxon>
        <taxon>Stenosarchaea group</taxon>
        <taxon>Halobacteria</taxon>
        <taxon>Halobacteriales</taxon>
        <taxon>Haloferacaceae</taxon>
        <taxon>Haloferax</taxon>
    </lineage>
</organism>
<feature type="compositionally biased region" description="Basic and acidic residues" evidence="1">
    <location>
        <begin position="99"/>
        <end position="111"/>
    </location>
</feature>
<dbReference type="RefSeq" id="WP_170836880.1">
    <property type="nucleotide sequence ID" value="NZ_FOAD01000002.1"/>
</dbReference>
<protein>
    <submittedName>
        <fullName evidence="2">Uncharacterized protein</fullName>
    </submittedName>
</protein>
<dbReference type="Proteomes" id="UP000183894">
    <property type="component" value="Unassembled WGS sequence"/>
</dbReference>
<sequence length="141" mass="16121">MPSRRQFIAATVGTVPLAGCSLPPNESGNIQVGNLTEQKIWVEITMRSDGGLFSDPKQVYHERVQKPQAHGYRSTHTDVARPGTYDVQVEAEQMEEEERPQRNTKDQERAQRSTHWKVTGEKSQSLIIHILDGFEIEFFRQ</sequence>
<evidence type="ECO:0000313" key="2">
    <source>
        <dbReference type="EMBL" id="SEK91036.1"/>
    </source>
</evidence>
<dbReference type="OrthoDB" id="380177at2157"/>
<name>A0A1H7KX20_HALLR</name>